<protein>
    <submittedName>
        <fullName evidence="3">S41 family peptidase</fullName>
    </submittedName>
</protein>
<name>A0ABV7YSW7_9BACT</name>
<comment type="caution">
    <text evidence="3">The sequence shown here is derived from an EMBL/GenBank/DDBJ whole genome shotgun (WGS) entry which is preliminary data.</text>
</comment>
<dbReference type="Pfam" id="PF03572">
    <property type="entry name" value="Peptidase_S41"/>
    <property type="match status" value="1"/>
</dbReference>
<dbReference type="SUPFAM" id="SSF52096">
    <property type="entry name" value="ClpP/crotonase"/>
    <property type="match status" value="1"/>
</dbReference>
<dbReference type="InterPro" id="IPR029045">
    <property type="entry name" value="ClpP/crotonase-like_dom_sf"/>
</dbReference>
<feature type="domain" description="Tail specific protease" evidence="2">
    <location>
        <begin position="243"/>
        <end position="308"/>
    </location>
</feature>
<feature type="chain" id="PRO_5047224560" evidence="1">
    <location>
        <begin position="24"/>
        <end position="330"/>
    </location>
</feature>
<dbReference type="Proteomes" id="UP001595616">
    <property type="component" value="Unassembled WGS sequence"/>
</dbReference>
<dbReference type="RefSeq" id="WP_379836593.1">
    <property type="nucleotide sequence ID" value="NZ_JBHRYQ010000001.1"/>
</dbReference>
<proteinExistence type="predicted"/>
<reference evidence="4" key="1">
    <citation type="journal article" date="2019" name="Int. J. Syst. Evol. Microbiol.">
        <title>The Global Catalogue of Microorganisms (GCM) 10K type strain sequencing project: providing services to taxonomists for standard genome sequencing and annotation.</title>
        <authorList>
            <consortium name="The Broad Institute Genomics Platform"/>
            <consortium name="The Broad Institute Genome Sequencing Center for Infectious Disease"/>
            <person name="Wu L."/>
            <person name="Ma J."/>
        </authorList>
    </citation>
    <scope>NUCLEOTIDE SEQUENCE [LARGE SCALE GENOMIC DNA]</scope>
    <source>
        <strain evidence="4">CECT 7956</strain>
    </source>
</reference>
<accession>A0ABV7YSW7</accession>
<sequence length="330" mass="38102">MKLTLRCLILTVLSSGISFFSFSQNKISTAALKADLDLVKKTLIKHHMGFGYYEDTITFNKNIEKILQNYPDSISQRQAYIEITELIASIEDLHTSTRAPKSFSSKKPITLPLILRKFDQNFYVHYNIAADSTILRTAEISKIENMPVWDLYQDFRKMYGTDNNNPVSKDYYAERAFSRYLYAQYGQTDSTLVTFKNPKDSVFRSIYLKNITSKQSLKILKSRYKNATRQNLGYQVVDSTRHIAKLDITSFMEKKGKFDFNQRGFKIKLKSAFKKAESQKIEHLIVDLRANGGGYIPNVGRLTSYVAKEPYALTDSMIFKPKSYFKIFTP</sequence>
<dbReference type="EMBL" id="JBHRYQ010000001">
    <property type="protein sequence ID" value="MFC3810444.1"/>
    <property type="molecule type" value="Genomic_DNA"/>
</dbReference>
<keyword evidence="4" id="KW-1185">Reference proteome</keyword>
<organism evidence="3 4">
    <name type="scientific">Lacihabitans lacunae</name>
    <dbReference type="NCBI Taxonomy" id="1028214"/>
    <lineage>
        <taxon>Bacteria</taxon>
        <taxon>Pseudomonadati</taxon>
        <taxon>Bacteroidota</taxon>
        <taxon>Cytophagia</taxon>
        <taxon>Cytophagales</taxon>
        <taxon>Leadbetterellaceae</taxon>
        <taxon>Lacihabitans</taxon>
    </lineage>
</organism>
<dbReference type="InterPro" id="IPR005151">
    <property type="entry name" value="Tail-specific_protease"/>
</dbReference>
<evidence type="ECO:0000313" key="3">
    <source>
        <dbReference type="EMBL" id="MFC3810444.1"/>
    </source>
</evidence>
<feature type="signal peptide" evidence="1">
    <location>
        <begin position="1"/>
        <end position="23"/>
    </location>
</feature>
<evidence type="ECO:0000313" key="4">
    <source>
        <dbReference type="Proteomes" id="UP001595616"/>
    </source>
</evidence>
<evidence type="ECO:0000256" key="1">
    <source>
        <dbReference type="SAM" id="SignalP"/>
    </source>
</evidence>
<evidence type="ECO:0000259" key="2">
    <source>
        <dbReference type="Pfam" id="PF03572"/>
    </source>
</evidence>
<dbReference type="Gene3D" id="3.90.226.10">
    <property type="entry name" value="2-enoyl-CoA Hydratase, Chain A, domain 1"/>
    <property type="match status" value="1"/>
</dbReference>
<keyword evidence="1" id="KW-0732">Signal</keyword>
<gene>
    <name evidence="3" type="ORF">ACFOOI_07265</name>
</gene>